<reference evidence="6" key="1">
    <citation type="journal article" date="2019" name="Int. J. Syst. Evol. Microbiol.">
        <title>The Global Catalogue of Microorganisms (GCM) 10K type strain sequencing project: providing services to taxonomists for standard genome sequencing and annotation.</title>
        <authorList>
            <consortium name="The Broad Institute Genomics Platform"/>
            <consortium name="The Broad Institute Genome Sequencing Center for Infectious Disease"/>
            <person name="Wu L."/>
            <person name="Ma J."/>
        </authorList>
    </citation>
    <scope>NUCLEOTIDE SEQUENCE [LARGE SCALE GENOMIC DNA]</scope>
    <source>
        <strain evidence="6">CCUG 55609</strain>
    </source>
</reference>
<dbReference type="InterPro" id="IPR034746">
    <property type="entry name" value="POTRA"/>
</dbReference>
<keyword evidence="2" id="KW-1134">Transmembrane beta strand</keyword>
<keyword evidence="6" id="KW-1185">Reference proteome</keyword>
<keyword evidence="2" id="KW-0812">Transmembrane</keyword>
<comment type="caution">
    <text evidence="5">The sequence shown here is derived from an EMBL/GenBank/DDBJ whole genome shotgun (WGS) entry which is preliminary data.</text>
</comment>
<dbReference type="Pfam" id="PF01103">
    <property type="entry name" value="Omp85"/>
    <property type="match status" value="1"/>
</dbReference>
<gene>
    <name evidence="5" type="ORF">ACFQ33_08560</name>
</gene>
<keyword evidence="3" id="KW-0472">Membrane</keyword>
<organism evidence="5 6">
    <name type="scientific">Mycoplana ramosa</name>
    <name type="common">Mycoplana bullata</name>
    <dbReference type="NCBI Taxonomy" id="40837"/>
    <lineage>
        <taxon>Bacteria</taxon>
        <taxon>Pseudomonadati</taxon>
        <taxon>Pseudomonadota</taxon>
        <taxon>Alphaproteobacteria</taxon>
        <taxon>Hyphomicrobiales</taxon>
        <taxon>Rhizobiaceae</taxon>
        <taxon>Mycoplana</taxon>
    </lineage>
</organism>
<evidence type="ECO:0000313" key="5">
    <source>
        <dbReference type="EMBL" id="MFD1327946.1"/>
    </source>
</evidence>
<proteinExistence type="predicted"/>
<dbReference type="PANTHER" id="PTHR12815">
    <property type="entry name" value="SORTING AND ASSEMBLY MACHINERY SAMM50 PROTEIN FAMILY MEMBER"/>
    <property type="match status" value="1"/>
</dbReference>
<evidence type="ECO:0000256" key="3">
    <source>
        <dbReference type="ARBA" id="ARBA00023136"/>
    </source>
</evidence>
<dbReference type="EMBL" id="JBHTNF010000003">
    <property type="protein sequence ID" value="MFD1327946.1"/>
    <property type="molecule type" value="Genomic_DNA"/>
</dbReference>
<feature type="domain" description="POTRA" evidence="4">
    <location>
        <begin position="239"/>
        <end position="313"/>
    </location>
</feature>
<evidence type="ECO:0000256" key="2">
    <source>
        <dbReference type="ARBA" id="ARBA00022452"/>
    </source>
</evidence>
<dbReference type="InterPro" id="IPR039910">
    <property type="entry name" value="D15-like"/>
</dbReference>
<accession>A0ABW3YVL5</accession>
<dbReference type="InterPro" id="IPR010827">
    <property type="entry name" value="BamA/TamA_POTRA"/>
</dbReference>
<name>A0ABW3YVL5_MYCRA</name>
<dbReference type="Proteomes" id="UP001597173">
    <property type="component" value="Unassembled WGS sequence"/>
</dbReference>
<dbReference type="Pfam" id="PF07244">
    <property type="entry name" value="POTRA"/>
    <property type="match status" value="1"/>
</dbReference>
<evidence type="ECO:0000313" key="6">
    <source>
        <dbReference type="Proteomes" id="UP001597173"/>
    </source>
</evidence>
<dbReference type="PANTHER" id="PTHR12815:SF42">
    <property type="entry name" value="BACTERIAL SURFACE ANTIGEN (D15) DOMAIN-CONTAINING PROTEIN"/>
    <property type="match status" value="1"/>
</dbReference>
<evidence type="ECO:0000259" key="4">
    <source>
        <dbReference type="PROSITE" id="PS51779"/>
    </source>
</evidence>
<dbReference type="Gene3D" id="2.40.160.50">
    <property type="entry name" value="membrane protein fhac: a member of the omp85/tpsb transporter family"/>
    <property type="match status" value="1"/>
</dbReference>
<evidence type="ECO:0000256" key="1">
    <source>
        <dbReference type="ARBA" id="ARBA00004370"/>
    </source>
</evidence>
<sequence>MRQRIDRPRLSTAFLRAGTSLAAAIALAILPAAATPAMAFKIFGMRFFESDAEEAEVIDPVNYSLTFETGTDDDELKKAIEASALLKQDEGQPVSGDLGLVIKARDDRDRILATLYQKARYGGVVDIRINGTPLDSLPPIPDFPPGSVPVAVTVRPGPAFTFDSVAFSGDAAGRSPADYGLTRGARADSTLIIKAGERVVADLKAEGRPLAKLTDRTAIADHKTNTVDVVIAAEGGPVANVGDVAVTGAKGVDPGFVKYYSRINAGQPYSPEQLTRAADRLRRLGVFSSVTIREAEALAPDGTLPMTIEVSEGKQRYLGVGAQYSTIDGFGLQGYWGHRNLFGRAESLRIEGTINGIGEGSGFDNIGYTAGFLFAKPGAFGPASTFTASLKAAIADTDAYYAKSLTLAAGAIFELTDRDTLSIGGEGGWVDVNDPFGDNTYLLAAVPIEYIRDTRDDKLNPTAGYRAMINAKPTYEFDHSTFFSSFETSGSVYQALGAEERVVLAGRIGAGTIVGAPTLPDIPAPRRFYLGGGGTVRGYGFQDISPLNSKGERLGGRSYVLASAEVRFNVTEKIGIVPFIDAGTVSRDEIPDFSDIRAGAGIGLRYATPFGPIRLDVAVPLNPYDDGDTFGIYAGVGQAF</sequence>
<dbReference type="RefSeq" id="WP_374836824.1">
    <property type="nucleotide sequence ID" value="NZ_JBHEEW010000003.1"/>
</dbReference>
<dbReference type="PROSITE" id="PS51779">
    <property type="entry name" value="POTRA"/>
    <property type="match status" value="1"/>
</dbReference>
<protein>
    <submittedName>
        <fullName evidence="5">Autotransporter assembly complex family protein</fullName>
    </submittedName>
</protein>
<dbReference type="InterPro" id="IPR000184">
    <property type="entry name" value="Bac_surfAg_D15"/>
</dbReference>
<dbReference type="Gene3D" id="3.10.20.310">
    <property type="entry name" value="membrane protein fhac"/>
    <property type="match status" value="1"/>
</dbReference>
<comment type="subcellular location">
    <subcellularLocation>
        <location evidence="1">Membrane</location>
    </subcellularLocation>
</comment>